<evidence type="ECO:0000256" key="4">
    <source>
        <dbReference type="ARBA" id="ARBA00022475"/>
    </source>
</evidence>
<dbReference type="InterPro" id="IPR006029">
    <property type="entry name" value="Neurotrans-gated_channel_TM"/>
</dbReference>
<dbReference type="PRINTS" id="PR00253">
    <property type="entry name" value="GABAARECEPTR"/>
</dbReference>
<dbReference type="InterPro" id="IPR036719">
    <property type="entry name" value="Neuro-gated_channel_TM_sf"/>
</dbReference>
<keyword evidence="5 12" id="KW-0812">Transmembrane</keyword>
<evidence type="ECO:0000256" key="5">
    <source>
        <dbReference type="ARBA" id="ARBA00022692"/>
    </source>
</evidence>
<evidence type="ECO:0000256" key="7">
    <source>
        <dbReference type="ARBA" id="ARBA00022989"/>
    </source>
</evidence>
<dbReference type="GO" id="GO:0005886">
    <property type="term" value="C:plasma membrane"/>
    <property type="evidence" value="ECO:0007669"/>
    <property type="project" value="UniProtKB-SubCell"/>
</dbReference>
<feature type="domain" description="Neurotransmitter-gated ion-channel ligand-binding" evidence="13">
    <location>
        <begin position="73"/>
        <end position="248"/>
    </location>
</feature>
<comment type="subcellular location">
    <subcellularLocation>
        <location evidence="2">Cell membrane</location>
    </subcellularLocation>
    <subcellularLocation>
        <location evidence="1">Membrane</location>
        <topology evidence="1">Multi-pass membrane protein</topology>
    </subcellularLocation>
</comment>
<keyword evidence="9 12" id="KW-0472">Membrane</keyword>
<dbReference type="SUPFAM" id="SSF63712">
    <property type="entry name" value="Nicotinic receptor ligand binding domain-like"/>
    <property type="match status" value="1"/>
</dbReference>
<keyword evidence="4" id="KW-1003">Cell membrane</keyword>
<gene>
    <name evidence="15" type="ORF">CBRE1094_LOCUS41570</name>
</gene>
<dbReference type="GO" id="GO:0004888">
    <property type="term" value="F:transmembrane signaling receptor activity"/>
    <property type="evidence" value="ECO:0007669"/>
    <property type="project" value="InterPro"/>
</dbReference>
<dbReference type="EMBL" id="HBGU01076255">
    <property type="protein sequence ID" value="CAD9541156.1"/>
    <property type="molecule type" value="Transcribed_RNA"/>
</dbReference>
<reference evidence="15" key="1">
    <citation type="submission" date="2021-01" db="EMBL/GenBank/DDBJ databases">
        <authorList>
            <person name="Corre E."/>
            <person name="Pelletier E."/>
            <person name="Niang G."/>
            <person name="Scheremetjew M."/>
            <person name="Finn R."/>
            <person name="Kale V."/>
            <person name="Holt S."/>
            <person name="Cochrane G."/>
            <person name="Meng A."/>
            <person name="Brown T."/>
            <person name="Cohen L."/>
        </authorList>
    </citation>
    <scope>NUCLEOTIDE SEQUENCE</scope>
    <source>
        <strain evidence="15">UTEX LB 985</strain>
    </source>
</reference>
<evidence type="ECO:0000256" key="1">
    <source>
        <dbReference type="ARBA" id="ARBA00004141"/>
    </source>
</evidence>
<evidence type="ECO:0000256" key="10">
    <source>
        <dbReference type="ARBA" id="ARBA00023303"/>
    </source>
</evidence>
<accession>A0A7S2J9A2</accession>
<keyword evidence="7 12" id="KW-1133">Transmembrane helix</keyword>
<proteinExistence type="predicted"/>
<dbReference type="InterPro" id="IPR006028">
    <property type="entry name" value="GABAA/Glycine_rcpt"/>
</dbReference>
<feature type="transmembrane region" description="Helical" evidence="12">
    <location>
        <begin position="414"/>
        <end position="434"/>
    </location>
</feature>
<dbReference type="PANTHER" id="PTHR18945">
    <property type="entry name" value="NEUROTRANSMITTER GATED ION CHANNEL"/>
    <property type="match status" value="1"/>
</dbReference>
<keyword evidence="8" id="KW-0406">Ion transport</keyword>
<feature type="transmembrane region" description="Helical" evidence="12">
    <location>
        <begin position="260"/>
        <end position="278"/>
    </location>
</feature>
<name>A0A7S2J9A2_9EUKA</name>
<feature type="transmembrane region" description="Helical" evidence="12">
    <location>
        <begin position="320"/>
        <end position="342"/>
    </location>
</feature>
<feature type="compositionally biased region" description="Polar residues" evidence="11">
    <location>
        <begin position="371"/>
        <end position="385"/>
    </location>
</feature>
<dbReference type="GO" id="GO:0005230">
    <property type="term" value="F:extracellular ligand-gated monoatomic ion channel activity"/>
    <property type="evidence" value="ECO:0007669"/>
    <property type="project" value="InterPro"/>
</dbReference>
<keyword evidence="10" id="KW-0407">Ion channel</keyword>
<sequence>MLSIISTLASASTAANSTWSQLAIMERLLSNYDRTMRPGHTALDRGSEMISSTATVQDALSCIPPGHPDLVIIRPIVHHVHSIDQVGKTFKVQGTVTIYWDDWRLNYSALSCLDEVTLGSLRDTGGIWEPGVVTFESQQARYGGAHGALALLGEAVSIKRSGHVTWTRRFESTFGCPGMSYGQMPFDAQGCLITFGSFPYSAADVSVIFSEITKHAAAAISFSTGEWMVTVASVREVTVSDKSYARLCFKLERSSNNAEFSIIMSILFVCAAYAGFYVSPAAAPARIALAFLCFLMVLNNVTTLYARLPPLKSAQKGRVWISDFLFGCMIFNFVSLIQYAAVNYGITCRAAKKAALAAAKEAKEAQEEPPVNTSTVQIEVSPTDSHSQHRRLRPAWYKKWDPSVLADLDIVFRWLFPIAFIIFISIMFGTISIYPPGSTCDFEARPD</sequence>
<feature type="transmembrane region" description="Helical" evidence="12">
    <location>
        <begin position="287"/>
        <end position="308"/>
    </location>
</feature>
<evidence type="ECO:0000256" key="6">
    <source>
        <dbReference type="ARBA" id="ARBA00022729"/>
    </source>
</evidence>
<dbReference type="Pfam" id="PF02932">
    <property type="entry name" value="Neur_chan_memb"/>
    <property type="match status" value="1"/>
</dbReference>
<evidence type="ECO:0000256" key="11">
    <source>
        <dbReference type="SAM" id="MobiDB-lite"/>
    </source>
</evidence>
<evidence type="ECO:0000256" key="12">
    <source>
        <dbReference type="SAM" id="Phobius"/>
    </source>
</evidence>
<evidence type="ECO:0000259" key="13">
    <source>
        <dbReference type="Pfam" id="PF02931"/>
    </source>
</evidence>
<protein>
    <recommendedName>
        <fullName evidence="16">Neurotransmitter-gated ion-channel ligand-binding domain-containing protein</fullName>
    </recommendedName>
</protein>
<dbReference type="Pfam" id="PF02931">
    <property type="entry name" value="Neur_chan_LBD"/>
    <property type="match status" value="1"/>
</dbReference>
<dbReference type="InterPro" id="IPR038050">
    <property type="entry name" value="Neuro_actylchol_rec"/>
</dbReference>
<organism evidence="15">
    <name type="scientific">Haptolina brevifila</name>
    <dbReference type="NCBI Taxonomy" id="156173"/>
    <lineage>
        <taxon>Eukaryota</taxon>
        <taxon>Haptista</taxon>
        <taxon>Haptophyta</taxon>
        <taxon>Prymnesiophyceae</taxon>
        <taxon>Prymnesiales</taxon>
        <taxon>Prymnesiaceae</taxon>
        <taxon>Haptolina</taxon>
    </lineage>
</organism>
<dbReference type="InterPro" id="IPR036734">
    <property type="entry name" value="Neur_chan_lig-bd_sf"/>
</dbReference>
<keyword evidence="3" id="KW-0813">Transport</keyword>
<dbReference type="Gene3D" id="2.70.170.10">
    <property type="entry name" value="Neurotransmitter-gated ion-channel ligand-binding domain"/>
    <property type="match status" value="1"/>
</dbReference>
<evidence type="ECO:0000313" key="15">
    <source>
        <dbReference type="EMBL" id="CAD9541156.1"/>
    </source>
</evidence>
<evidence type="ECO:0000256" key="3">
    <source>
        <dbReference type="ARBA" id="ARBA00022448"/>
    </source>
</evidence>
<feature type="domain" description="Neurotransmitter-gated ion-channel transmembrane" evidence="14">
    <location>
        <begin position="263"/>
        <end position="379"/>
    </location>
</feature>
<dbReference type="InterPro" id="IPR006201">
    <property type="entry name" value="Neur_channel"/>
</dbReference>
<dbReference type="Gene3D" id="1.20.58.390">
    <property type="entry name" value="Neurotransmitter-gated ion-channel transmembrane domain"/>
    <property type="match status" value="1"/>
</dbReference>
<dbReference type="AlphaFoldDB" id="A0A7S2J9A2"/>
<evidence type="ECO:0008006" key="16">
    <source>
        <dbReference type="Google" id="ProtNLM"/>
    </source>
</evidence>
<evidence type="ECO:0000256" key="9">
    <source>
        <dbReference type="ARBA" id="ARBA00023136"/>
    </source>
</evidence>
<evidence type="ECO:0000256" key="2">
    <source>
        <dbReference type="ARBA" id="ARBA00004236"/>
    </source>
</evidence>
<dbReference type="InterPro" id="IPR006202">
    <property type="entry name" value="Neur_chan_lig-bd"/>
</dbReference>
<evidence type="ECO:0000259" key="14">
    <source>
        <dbReference type="Pfam" id="PF02932"/>
    </source>
</evidence>
<evidence type="ECO:0000256" key="8">
    <source>
        <dbReference type="ARBA" id="ARBA00023065"/>
    </source>
</evidence>
<dbReference type="SUPFAM" id="SSF90112">
    <property type="entry name" value="Neurotransmitter-gated ion-channel transmembrane pore"/>
    <property type="match status" value="1"/>
</dbReference>
<feature type="region of interest" description="Disordered" evidence="11">
    <location>
        <begin position="366"/>
        <end position="386"/>
    </location>
</feature>
<keyword evidence="6" id="KW-0732">Signal</keyword>